<comment type="similarity">
    <text evidence="2">Belongs to the UPF0208 family.</text>
</comment>
<dbReference type="OrthoDB" id="7066670at2"/>
<evidence type="ECO:0000256" key="4">
    <source>
        <dbReference type="ARBA" id="ARBA00022475"/>
    </source>
</evidence>
<organism evidence="10 11">
    <name type="scientific">Thorsellia anophelis DSM 18579</name>
    <dbReference type="NCBI Taxonomy" id="1123402"/>
    <lineage>
        <taxon>Bacteria</taxon>
        <taxon>Pseudomonadati</taxon>
        <taxon>Pseudomonadota</taxon>
        <taxon>Gammaproteobacteria</taxon>
        <taxon>Enterobacterales</taxon>
        <taxon>Thorselliaceae</taxon>
        <taxon>Thorsellia</taxon>
    </lineage>
</organism>
<comment type="subcellular location">
    <subcellularLocation>
        <location evidence="1">Cell inner membrane</location>
        <topology evidence="1">Multi-pass membrane protein</topology>
    </subcellularLocation>
</comment>
<dbReference type="InterPro" id="IPR007334">
    <property type="entry name" value="UPF0208"/>
</dbReference>
<feature type="transmembrane region" description="Helical" evidence="9">
    <location>
        <begin position="75"/>
        <end position="95"/>
    </location>
</feature>
<evidence type="ECO:0000256" key="2">
    <source>
        <dbReference type="ARBA" id="ARBA00009474"/>
    </source>
</evidence>
<keyword evidence="11" id="KW-1185">Reference proteome</keyword>
<dbReference type="AlphaFoldDB" id="A0A1I0FFE8"/>
<dbReference type="Pfam" id="PF04217">
    <property type="entry name" value="DUF412"/>
    <property type="match status" value="1"/>
</dbReference>
<name>A0A1I0FFE8_9GAMM</name>
<proteinExistence type="inferred from homology"/>
<evidence type="ECO:0000313" key="11">
    <source>
        <dbReference type="Proteomes" id="UP000242642"/>
    </source>
</evidence>
<reference evidence="11" key="1">
    <citation type="submission" date="2016-10" db="EMBL/GenBank/DDBJ databases">
        <authorList>
            <person name="Varghese N."/>
            <person name="Submissions S."/>
        </authorList>
    </citation>
    <scope>NUCLEOTIDE SEQUENCE [LARGE SCALE GENOMIC DNA]</scope>
    <source>
        <strain evidence="11">DSM 18579</strain>
    </source>
</reference>
<evidence type="ECO:0000256" key="7">
    <source>
        <dbReference type="ARBA" id="ARBA00022989"/>
    </source>
</evidence>
<evidence type="ECO:0000256" key="8">
    <source>
        <dbReference type="ARBA" id="ARBA00023136"/>
    </source>
</evidence>
<dbReference type="STRING" id="1123402.SAMN02583745_02722"/>
<evidence type="ECO:0000313" key="10">
    <source>
        <dbReference type="EMBL" id="SET55932.1"/>
    </source>
</evidence>
<keyword evidence="5" id="KW-0997">Cell inner membrane</keyword>
<evidence type="ECO:0000256" key="1">
    <source>
        <dbReference type="ARBA" id="ARBA00004429"/>
    </source>
</evidence>
<dbReference type="RefSeq" id="WP_093322230.1">
    <property type="nucleotide sequence ID" value="NZ_FOHV01000039.1"/>
</dbReference>
<evidence type="ECO:0000256" key="5">
    <source>
        <dbReference type="ARBA" id="ARBA00022519"/>
    </source>
</evidence>
<sequence length="156" mass="17649">MSSTKNTNSTPPKHSFWQILQAGQSYRKIFPMRKELAPVFKEFYVIKMTQFAIRTMPPLAVFFICWALMVDANIAMATTAATFALSTAVQCLYWLGKRALSPLPLGMLDWLKDTHTKLLETDTPPPPLTKQPNYQELAVTLDMAFKALDETFIATL</sequence>
<dbReference type="Proteomes" id="UP000242642">
    <property type="component" value="Unassembled WGS sequence"/>
</dbReference>
<dbReference type="NCBIfam" id="NF002493">
    <property type="entry name" value="PRK01816.1"/>
    <property type="match status" value="1"/>
</dbReference>
<evidence type="ECO:0000256" key="9">
    <source>
        <dbReference type="SAM" id="Phobius"/>
    </source>
</evidence>
<accession>A0A1I0FFE8</accession>
<dbReference type="EMBL" id="FOHV01000039">
    <property type="protein sequence ID" value="SET55932.1"/>
    <property type="molecule type" value="Genomic_DNA"/>
</dbReference>
<evidence type="ECO:0000256" key="3">
    <source>
        <dbReference type="ARBA" id="ARBA00018831"/>
    </source>
</evidence>
<keyword evidence="8 9" id="KW-0472">Membrane</keyword>
<keyword evidence="4" id="KW-1003">Cell membrane</keyword>
<keyword evidence="6 9" id="KW-0812">Transmembrane</keyword>
<feature type="transmembrane region" description="Helical" evidence="9">
    <location>
        <begin position="51"/>
        <end position="69"/>
    </location>
</feature>
<evidence type="ECO:0000256" key="6">
    <source>
        <dbReference type="ARBA" id="ARBA00022692"/>
    </source>
</evidence>
<dbReference type="GO" id="GO:0005886">
    <property type="term" value="C:plasma membrane"/>
    <property type="evidence" value="ECO:0007669"/>
    <property type="project" value="UniProtKB-SubCell"/>
</dbReference>
<keyword evidence="7 9" id="KW-1133">Transmembrane helix</keyword>
<gene>
    <name evidence="10" type="ORF">SAMN02583745_02722</name>
</gene>
<protein>
    <recommendedName>
        <fullName evidence="3">UPF0208 membrane protein YfbV</fullName>
    </recommendedName>
</protein>